<evidence type="ECO:0000313" key="2">
    <source>
        <dbReference type="EMBL" id="KAL1622569.1"/>
    </source>
</evidence>
<proteinExistence type="predicted"/>
<dbReference type="PANTHER" id="PTHR37017">
    <property type="entry name" value="AB HYDROLASE-1 DOMAIN-CONTAINING PROTEIN-RELATED"/>
    <property type="match status" value="1"/>
</dbReference>
<dbReference type="Gene3D" id="3.40.50.1820">
    <property type="entry name" value="alpha/beta hydrolase"/>
    <property type="match status" value="1"/>
</dbReference>
<comment type="caution">
    <text evidence="2">The sequence shown here is derived from an EMBL/GenBank/DDBJ whole genome shotgun (WGS) entry which is preliminary data.</text>
</comment>
<name>A0ABR3SJ99_9PEZI</name>
<organism evidence="2 3">
    <name type="scientific">Neofusicoccum ribis</name>
    <dbReference type="NCBI Taxonomy" id="45134"/>
    <lineage>
        <taxon>Eukaryota</taxon>
        <taxon>Fungi</taxon>
        <taxon>Dikarya</taxon>
        <taxon>Ascomycota</taxon>
        <taxon>Pezizomycotina</taxon>
        <taxon>Dothideomycetes</taxon>
        <taxon>Dothideomycetes incertae sedis</taxon>
        <taxon>Botryosphaeriales</taxon>
        <taxon>Botryosphaeriaceae</taxon>
        <taxon>Neofusicoccum</taxon>
    </lineage>
</organism>
<dbReference type="InterPro" id="IPR052897">
    <property type="entry name" value="Sec-Metab_Biosynth_Hydrolase"/>
</dbReference>
<dbReference type="InterPro" id="IPR029058">
    <property type="entry name" value="AB_hydrolase_fold"/>
</dbReference>
<keyword evidence="3" id="KW-1185">Reference proteome</keyword>
<gene>
    <name evidence="2" type="ORF">SLS56_008747</name>
</gene>
<dbReference type="SUPFAM" id="SSF53474">
    <property type="entry name" value="alpha/beta-Hydrolases"/>
    <property type="match status" value="1"/>
</dbReference>
<evidence type="ECO:0000259" key="1">
    <source>
        <dbReference type="Pfam" id="PF12697"/>
    </source>
</evidence>
<dbReference type="Pfam" id="PF12697">
    <property type="entry name" value="Abhydrolase_6"/>
    <property type="match status" value="1"/>
</dbReference>
<evidence type="ECO:0000313" key="3">
    <source>
        <dbReference type="Proteomes" id="UP001521116"/>
    </source>
</evidence>
<dbReference type="InterPro" id="IPR000073">
    <property type="entry name" value="AB_hydrolase_1"/>
</dbReference>
<dbReference type="Proteomes" id="UP001521116">
    <property type="component" value="Unassembled WGS sequence"/>
</dbReference>
<dbReference type="EMBL" id="JAJVDC020000134">
    <property type="protein sequence ID" value="KAL1622569.1"/>
    <property type="molecule type" value="Genomic_DNA"/>
</dbReference>
<accession>A0ABR3SJ99</accession>
<feature type="domain" description="AB hydrolase-1" evidence="1">
    <location>
        <begin position="7"/>
        <end position="96"/>
    </location>
</feature>
<dbReference type="PANTHER" id="PTHR37017:SF10">
    <property type="entry name" value="AB HYDROLASE-1 DOMAIN-CONTAINING PROTEIN"/>
    <property type="match status" value="1"/>
</dbReference>
<reference evidence="2 3" key="1">
    <citation type="submission" date="2024-02" db="EMBL/GenBank/DDBJ databases">
        <title>De novo assembly and annotation of 12 fungi associated with fruit tree decline syndrome in Ontario, Canada.</title>
        <authorList>
            <person name="Sulman M."/>
            <person name="Ellouze W."/>
            <person name="Ilyukhin E."/>
        </authorList>
    </citation>
    <scope>NUCLEOTIDE SEQUENCE [LARGE SCALE GENOMIC DNA]</scope>
    <source>
        <strain evidence="2 3">M1-105</strain>
    </source>
</reference>
<sequence>MASKPSVLIVSGAGHTPAHFRPLQILLEHSGYAVHSPRLPSNSLLPPDDSVQQDLHLIRTTAQQLADEGKEVIALMHSYGGFLGTEALAGLGLTERARMGLTGGVKWLAYMTALLPVKGEGIAETEMVGVELPQNTTGGGAAYVEVRGRDP</sequence>
<protein>
    <recommendedName>
        <fullName evidence="1">AB hydrolase-1 domain-containing protein</fullName>
    </recommendedName>
</protein>